<keyword evidence="8" id="KW-0812">Transmembrane</keyword>
<dbReference type="InterPro" id="IPR004197">
    <property type="entry name" value="Cellulase_Ig-like"/>
</dbReference>
<dbReference type="CDD" id="cd02850">
    <property type="entry name" value="E_set_Cellulase_N"/>
    <property type="match status" value="1"/>
</dbReference>
<evidence type="ECO:0000259" key="10">
    <source>
        <dbReference type="Pfam" id="PF02927"/>
    </source>
</evidence>
<dbReference type="PANTHER" id="PTHR22298">
    <property type="entry name" value="ENDO-1,4-BETA-GLUCANASE"/>
    <property type="match status" value="1"/>
</dbReference>
<dbReference type="InterPro" id="IPR008928">
    <property type="entry name" value="6-hairpin_glycosidase_sf"/>
</dbReference>
<sequence length="728" mass="78876">MQIGKILGVFRGRQASCTDIARFKRAGHVFPFNQRSGFPDARSLRSYGRNHRLFGTIGSVRRFYQKVKFIVRACGTVALAAGLNLPSGENVFKVGSGRRGQARQNGVRQMAISKARIVVLPALVAGVAAFYCSSLPAAAEAQEPRSIRINQLGYLSDGPKRATLVHEENKPVAWRLVDGAGVEIASGTTLPMGLDRASGLKVHWIDFSKNAATGEGYRLDVEGEESFPFAISEHLYGGLRTDAMSYFYPFRSGLEIEGAIAGEGYGRPAGHAGVAPNKGDADVPCLDGETARKIFGTTRTCDYRLDVLGGWYDAGDFGKYVVNGGIAVAQLMGAYERSLHSGGKESGNVADSLLRIPEAGNGVPDILDEAKWELDFLVSMIVPDGEPLAGMVHHKVHGERWLPGPMRPSEDPEQRVLYPPSTAATLNVSAAAAQGARLFKPYDDAYAEKLLDIARRTYAAAEAHPDMIAPASDGQNGGGDYHDPEVSDEFYWAAAELYLTTGEAEWHDRLKASPHWNGRVFSSDGIDWRETAGWARLQLASVPSKLAKTELDMIRASVRAAAETYLAVQKGEGFALMYKPRQGYGWGSNHSVLENMIVAAIAYDISGKSYYLEGVRESMDYLLGRNAMGLSYVTGYGTDYAHNQFSLMFGHSIEPSLPPIPTGALSGGPNEQPADPVAEEKLKGCAPQACFIDDYWSYSTNEVAINWNAALSWVAAFLADTEISETAN</sequence>
<evidence type="ECO:0000256" key="6">
    <source>
        <dbReference type="PROSITE-ProRule" id="PRU10060"/>
    </source>
</evidence>
<dbReference type="InterPro" id="IPR012341">
    <property type="entry name" value="6hp_glycosidase-like_sf"/>
</dbReference>
<keyword evidence="8" id="KW-1133">Transmembrane helix</keyword>
<dbReference type="OrthoDB" id="9808897at2"/>
<proteinExistence type="inferred from homology"/>
<dbReference type="GO" id="GO:0030245">
    <property type="term" value="P:cellulose catabolic process"/>
    <property type="evidence" value="ECO:0007669"/>
    <property type="project" value="UniProtKB-KW"/>
</dbReference>
<keyword evidence="7" id="KW-0136">Cellulose degradation</keyword>
<accession>A0A4R5PHX1</accession>
<evidence type="ECO:0000256" key="4">
    <source>
        <dbReference type="ARBA" id="ARBA00023295"/>
    </source>
</evidence>
<dbReference type="Gene3D" id="1.50.10.10">
    <property type="match status" value="1"/>
</dbReference>
<feature type="active site" evidence="6">
    <location>
        <position position="702"/>
    </location>
</feature>
<evidence type="ECO:0000256" key="8">
    <source>
        <dbReference type="SAM" id="Phobius"/>
    </source>
</evidence>
<feature type="transmembrane region" description="Helical" evidence="8">
    <location>
        <begin position="117"/>
        <end position="139"/>
    </location>
</feature>
<dbReference type="AlphaFoldDB" id="A0A4R5PHX1"/>
<evidence type="ECO:0000313" key="12">
    <source>
        <dbReference type="Proteomes" id="UP000295131"/>
    </source>
</evidence>
<name>A0A4R5PHX1_9HYPH</name>
<evidence type="ECO:0000256" key="5">
    <source>
        <dbReference type="ARBA" id="ARBA00023326"/>
    </source>
</evidence>
<dbReference type="Pfam" id="PF00759">
    <property type="entry name" value="Glyco_hydro_9"/>
    <property type="match status" value="1"/>
</dbReference>
<comment type="similarity">
    <text evidence="1 6 7">Belongs to the glycosyl hydrolase 9 (cellulase E) family.</text>
</comment>
<feature type="domain" description="Cellulase Ig-like" evidence="10">
    <location>
        <begin position="144"/>
        <end position="226"/>
    </location>
</feature>
<evidence type="ECO:0000256" key="1">
    <source>
        <dbReference type="ARBA" id="ARBA00007072"/>
    </source>
</evidence>
<dbReference type="InterPro" id="IPR013783">
    <property type="entry name" value="Ig-like_fold"/>
</dbReference>
<keyword evidence="8" id="KW-0472">Membrane</keyword>
<comment type="catalytic activity">
    <reaction evidence="7">
        <text>Endohydrolysis of (1-&gt;4)-beta-D-glucosidic linkages in cellulose, lichenin and cereal beta-D-glucans.</text>
        <dbReference type="EC" id="3.2.1.4"/>
    </reaction>
</comment>
<protein>
    <recommendedName>
        <fullName evidence="7">Endoglucanase</fullName>
        <ecNumber evidence="7">3.2.1.4</ecNumber>
    </recommendedName>
</protein>
<dbReference type="Pfam" id="PF02927">
    <property type="entry name" value="CelD_N"/>
    <property type="match status" value="1"/>
</dbReference>
<keyword evidence="3 6" id="KW-0119">Carbohydrate metabolism</keyword>
<organism evidence="11 12">
    <name type="scientific">Pseudohoeflea suaedae</name>
    <dbReference type="NCBI Taxonomy" id="877384"/>
    <lineage>
        <taxon>Bacteria</taxon>
        <taxon>Pseudomonadati</taxon>
        <taxon>Pseudomonadota</taxon>
        <taxon>Alphaproteobacteria</taxon>
        <taxon>Hyphomicrobiales</taxon>
        <taxon>Rhizobiaceae</taxon>
        <taxon>Pseudohoeflea</taxon>
    </lineage>
</organism>
<reference evidence="11 12" key="1">
    <citation type="journal article" date="2013" name="Int. J. Syst. Evol. Microbiol.">
        <title>Hoeflea suaedae sp. nov., an endophytic bacterium isolated from the root of the halophyte Suaeda maritima.</title>
        <authorList>
            <person name="Chung E.J."/>
            <person name="Park J.A."/>
            <person name="Pramanik P."/>
            <person name="Bibi F."/>
            <person name="Jeon C.O."/>
            <person name="Chung Y.R."/>
        </authorList>
    </citation>
    <scope>NUCLEOTIDE SEQUENCE [LARGE SCALE GENOMIC DNA]</scope>
    <source>
        <strain evidence="11 12">YC6898</strain>
    </source>
</reference>
<keyword evidence="12" id="KW-1185">Reference proteome</keyword>
<dbReference type="EMBL" id="SMSI01000004">
    <property type="protein sequence ID" value="TDH34432.1"/>
    <property type="molecule type" value="Genomic_DNA"/>
</dbReference>
<evidence type="ECO:0000259" key="9">
    <source>
        <dbReference type="Pfam" id="PF00759"/>
    </source>
</evidence>
<gene>
    <name evidence="11" type="ORF">E2A64_17360</name>
</gene>
<keyword evidence="2 6" id="KW-0378">Hydrolase</keyword>
<dbReference type="Gene3D" id="2.60.40.10">
    <property type="entry name" value="Immunoglobulins"/>
    <property type="match status" value="1"/>
</dbReference>
<feature type="active site" evidence="6">
    <location>
        <position position="693"/>
    </location>
</feature>
<keyword evidence="5 6" id="KW-0624">Polysaccharide degradation</keyword>
<dbReference type="InterPro" id="IPR033126">
    <property type="entry name" value="Glyco_hydro_9_Asp/Glu_AS"/>
</dbReference>
<evidence type="ECO:0000313" key="11">
    <source>
        <dbReference type="EMBL" id="TDH34432.1"/>
    </source>
</evidence>
<evidence type="ECO:0000256" key="3">
    <source>
        <dbReference type="ARBA" id="ARBA00023277"/>
    </source>
</evidence>
<dbReference type="SUPFAM" id="SSF48208">
    <property type="entry name" value="Six-hairpin glycosidases"/>
    <property type="match status" value="1"/>
</dbReference>
<keyword evidence="4 6" id="KW-0326">Glycosidase</keyword>
<evidence type="ECO:0000256" key="2">
    <source>
        <dbReference type="ARBA" id="ARBA00022801"/>
    </source>
</evidence>
<dbReference type="InterPro" id="IPR001701">
    <property type="entry name" value="Glyco_hydro_9"/>
</dbReference>
<evidence type="ECO:0000256" key="7">
    <source>
        <dbReference type="RuleBase" id="RU361166"/>
    </source>
</evidence>
<comment type="caution">
    <text evidence="11">The sequence shown here is derived from an EMBL/GenBank/DDBJ whole genome shotgun (WGS) entry which is preliminary data.</text>
</comment>
<dbReference type="SUPFAM" id="SSF81296">
    <property type="entry name" value="E set domains"/>
    <property type="match status" value="1"/>
</dbReference>
<dbReference type="PROSITE" id="PS00698">
    <property type="entry name" value="GH9_3"/>
    <property type="match status" value="1"/>
</dbReference>
<feature type="domain" description="Glycoside hydrolase family 9" evidence="9">
    <location>
        <begin position="236"/>
        <end position="714"/>
    </location>
</feature>
<dbReference type="GO" id="GO:0008810">
    <property type="term" value="F:cellulase activity"/>
    <property type="evidence" value="ECO:0007669"/>
    <property type="project" value="UniProtKB-EC"/>
</dbReference>
<dbReference type="InterPro" id="IPR014756">
    <property type="entry name" value="Ig_E-set"/>
</dbReference>
<dbReference type="Proteomes" id="UP000295131">
    <property type="component" value="Unassembled WGS sequence"/>
</dbReference>
<dbReference type="EC" id="3.2.1.4" evidence="7"/>